<feature type="signal peptide" evidence="2">
    <location>
        <begin position="1"/>
        <end position="22"/>
    </location>
</feature>
<dbReference type="OrthoDB" id="196355at2"/>
<accession>A0A2S5KKC8</accession>
<name>A0A2S5KKC8_9PROT</name>
<proteinExistence type="predicted"/>
<feature type="transmembrane region" description="Helical" evidence="1">
    <location>
        <begin position="282"/>
        <end position="299"/>
    </location>
</feature>
<comment type="caution">
    <text evidence="3">The sequence shown here is derived from an EMBL/GenBank/DDBJ whole genome shotgun (WGS) entry which is preliminary data.</text>
</comment>
<dbReference type="Proteomes" id="UP000238196">
    <property type="component" value="Unassembled WGS sequence"/>
</dbReference>
<evidence type="ECO:0000313" key="3">
    <source>
        <dbReference type="EMBL" id="PPC75085.1"/>
    </source>
</evidence>
<dbReference type="InterPro" id="IPR018682">
    <property type="entry name" value="DUF2167_membr"/>
</dbReference>
<sequence>MNTARRWLLLLLCCCLPVLASAETQQANDQQARDRIIAWAQQFWQSLQRKSGVQALPAAHAELTVPSGFYFLEAHDSERVLTEVWGNPAHSGALGMLFPADASPFDANAWAVVLHYEAGYAINPRIAAQLDYQALLSQMQNELKAEETDKAGPQLIGWAVAPHFDAERNILYWAKELAFPGKATHTLNYNVRLQHQDGVLVMNIVAPVTALSTITQQLPPLLDMVRFLPASSTADPLPPTAQVASLAANLQPQPAPRTEAENTALLSEIPDSVAIVISLLRQFWYLSIPAALYMLFRLFRGRERRIFY</sequence>
<organism evidence="3 4">
    <name type="scientific">Proteobacteria bacterium 228</name>
    <dbReference type="NCBI Taxonomy" id="2083153"/>
    <lineage>
        <taxon>Bacteria</taxon>
        <taxon>Pseudomonadati</taxon>
        <taxon>Pseudomonadota</taxon>
    </lineage>
</organism>
<keyword evidence="1" id="KW-0812">Transmembrane</keyword>
<dbReference type="AlphaFoldDB" id="A0A2S5KKC8"/>
<reference evidence="3 4" key="1">
    <citation type="submission" date="2018-02" db="EMBL/GenBank/DDBJ databases">
        <title>novel marine gammaproteobacteria from coastal saline agro ecosystem.</title>
        <authorList>
            <person name="Krishnan R."/>
            <person name="Ramesh Kumar N."/>
        </authorList>
    </citation>
    <scope>NUCLEOTIDE SEQUENCE [LARGE SCALE GENOMIC DNA]</scope>
    <source>
        <strain evidence="3 4">228</strain>
    </source>
</reference>
<keyword evidence="1" id="KW-0472">Membrane</keyword>
<keyword evidence="2" id="KW-0732">Signal</keyword>
<keyword evidence="1" id="KW-1133">Transmembrane helix</keyword>
<evidence type="ECO:0008006" key="5">
    <source>
        <dbReference type="Google" id="ProtNLM"/>
    </source>
</evidence>
<evidence type="ECO:0000256" key="1">
    <source>
        <dbReference type="SAM" id="Phobius"/>
    </source>
</evidence>
<feature type="chain" id="PRO_5015404491" description="DUF2167 domain-containing protein" evidence="2">
    <location>
        <begin position="23"/>
        <end position="308"/>
    </location>
</feature>
<evidence type="ECO:0000256" key="2">
    <source>
        <dbReference type="SAM" id="SignalP"/>
    </source>
</evidence>
<evidence type="ECO:0000313" key="4">
    <source>
        <dbReference type="Proteomes" id="UP000238196"/>
    </source>
</evidence>
<protein>
    <recommendedName>
        <fullName evidence="5">DUF2167 domain-containing protein</fullName>
    </recommendedName>
</protein>
<gene>
    <name evidence="3" type="ORF">C4K68_22230</name>
</gene>
<dbReference type="EMBL" id="PRLP01000109">
    <property type="protein sequence ID" value="PPC75085.1"/>
    <property type="molecule type" value="Genomic_DNA"/>
</dbReference>
<dbReference type="Pfam" id="PF09935">
    <property type="entry name" value="DUF2167"/>
    <property type="match status" value="1"/>
</dbReference>